<dbReference type="InterPro" id="IPR013087">
    <property type="entry name" value="Znf_C2H2_type"/>
</dbReference>
<organism evidence="10">
    <name type="scientific">Tetraselmis sp. GSL018</name>
    <dbReference type="NCBI Taxonomy" id="582737"/>
    <lineage>
        <taxon>Eukaryota</taxon>
        <taxon>Viridiplantae</taxon>
        <taxon>Chlorophyta</taxon>
        <taxon>core chlorophytes</taxon>
        <taxon>Chlorodendrophyceae</taxon>
        <taxon>Chlorodendrales</taxon>
        <taxon>Chlorodendraceae</taxon>
        <taxon>Tetraselmis</taxon>
    </lineage>
</organism>
<keyword evidence="6" id="KW-0539">Nucleus</keyword>
<keyword evidence="5" id="KW-0862">Zinc</keyword>
<evidence type="ECO:0000256" key="5">
    <source>
        <dbReference type="ARBA" id="ARBA00022833"/>
    </source>
</evidence>
<evidence type="ECO:0000256" key="4">
    <source>
        <dbReference type="ARBA" id="ARBA00022771"/>
    </source>
</evidence>
<dbReference type="EMBL" id="GBEZ01002399">
    <property type="protein sequence ID" value="JAC82652.1"/>
    <property type="molecule type" value="Transcribed_RNA"/>
</dbReference>
<dbReference type="GO" id="GO:0008270">
    <property type="term" value="F:zinc ion binding"/>
    <property type="evidence" value="ECO:0007669"/>
    <property type="project" value="UniProtKB-KW"/>
</dbReference>
<evidence type="ECO:0000259" key="9">
    <source>
        <dbReference type="PROSITE" id="PS50157"/>
    </source>
</evidence>
<feature type="compositionally biased region" description="Polar residues" evidence="8">
    <location>
        <begin position="112"/>
        <end position="133"/>
    </location>
</feature>
<feature type="domain" description="C2H2-type" evidence="9">
    <location>
        <begin position="136"/>
        <end position="166"/>
    </location>
</feature>
<feature type="region of interest" description="Disordered" evidence="8">
    <location>
        <begin position="320"/>
        <end position="516"/>
    </location>
</feature>
<dbReference type="AlphaFoldDB" id="A0A061SC06"/>
<feature type="compositionally biased region" description="Basic residues" evidence="8">
    <location>
        <begin position="345"/>
        <end position="354"/>
    </location>
</feature>
<evidence type="ECO:0000256" key="1">
    <source>
        <dbReference type="ARBA" id="ARBA00004123"/>
    </source>
</evidence>
<dbReference type="PROSITE" id="PS50157">
    <property type="entry name" value="ZINC_FINGER_C2H2_2"/>
    <property type="match status" value="2"/>
</dbReference>
<dbReference type="InterPro" id="IPR036236">
    <property type="entry name" value="Znf_C2H2_sf"/>
</dbReference>
<keyword evidence="3" id="KW-0677">Repeat</keyword>
<feature type="compositionally biased region" description="Polar residues" evidence="8">
    <location>
        <begin position="82"/>
        <end position="99"/>
    </location>
</feature>
<sequence length="868" mass="94168">MDEVDSYPSTEADYQGTPEHDGSFGRNSTQVCSSVADTLAGSSTTSQGVSTELGSIESDNGVSESEYPETSGRQTKLILPRVSNSPRVGNSEPTRSQTAADKEKACEYTNWKAPSSSQSHSRLAQHPDSASSSRPFVCPFADACGLSFASEDNLRAHLDTQHPECPMCSACLSSLEELSEHMAEHPECQECGIAFKSKLEHQEHMASVHAGKGAGQCPFCGKAGLEDAALEQHVATAHACNIDGCDWMGEDLAAHTEQCHPSTLKCDSCGAKLPTYSSWLSHIESCLGGGRPPEEGPLKECPICKLSFRKMSQTEIGEHECNYSPRKLRHTRATAPRFSPARSPTRVRRGRKRRPDVSPESLPSRDKMSSPILRSAGAELGASGDETCAGPMGRTPRGHEGPPSAERRPEPPPGSWDTPPTEPEAILSHGDTPPTEPEAGPSVARSPSPTISATSCSATSPSLDPEPRGPSSQSTLPVEDTAEDAGCSSGRPTAPRFRYPAKRTLPAAGTGPSRRAQHEMSQRRAAHVATALMTVDEIDSGHRGSAALSRVRSAPDHPPFGNVLLSVAMSADAEKRRLEIIGRLNWNHICSKRAQDTEEAAPISVLFPKHPKHVKMRTAAGKPTCACGGAHLHAMCKCVASLRRMLEAALGQPLEEFPGVQISRLRILKAQGTCRIAEVDRSDPREALRGKRRLVASKDLWPGDVVHVYQGRLMTEKEYQDMRSRPPPEYNLGEHSWAYSCDSYANEMVAYNETLEADEEPLVLHAFTQGNEASCANDPAINIAPREFDKWRQDRLEEGDLASSGVEVVPHEHPPCCFGNVILQEFLVCGWPFPFLVATARVPSGAELLLHYGYAYWSARAEEAFHHR</sequence>
<dbReference type="InterPro" id="IPR050888">
    <property type="entry name" value="ZnF_C2H2-type_TF"/>
</dbReference>
<dbReference type="Pfam" id="PF13912">
    <property type="entry name" value="zf-C2H2_6"/>
    <property type="match status" value="2"/>
</dbReference>
<keyword evidence="2" id="KW-0479">Metal-binding</keyword>
<dbReference type="InterPro" id="IPR046341">
    <property type="entry name" value="SET_dom_sf"/>
</dbReference>
<dbReference type="SMART" id="SM00355">
    <property type="entry name" value="ZnF_C2H2"/>
    <property type="match status" value="5"/>
</dbReference>
<feature type="compositionally biased region" description="Polar residues" evidence="8">
    <location>
        <begin position="445"/>
        <end position="462"/>
    </location>
</feature>
<evidence type="ECO:0000313" key="10">
    <source>
        <dbReference type="EMBL" id="JAC82652.1"/>
    </source>
</evidence>
<feature type="domain" description="C2H2-type" evidence="9">
    <location>
        <begin position="186"/>
        <end position="214"/>
    </location>
</feature>
<protein>
    <recommendedName>
        <fullName evidence="9">C2H2-type domain-containing protein</fullName>
    </recommendedName>
</protein>
<name>A0A061SC06_9CHLO</name>
<feature type="region of interest" description="Disordered" evidence="8">
    <location>
        <begin position="1"/>
        <end position="133"/>
    </location>
</feature>
<dbReference type="SUPFAM" id="SSF82199">
    <property type="entry name" value="SET domain"/>
    <property type="match status" value="1"/>
</dbReference>
<feature type="compositionally biased region" description="Basic and acidic residues" evidence="8">
    <location>
        <begin position="397"/>
        <end position="410"/>
    </location>
</feature>
<dbReference type="Gene3D" id="3.30.160.60">
    <property type="entry name" value="Classic Zinc Finger"/>
    <property type="match status" value="2"/>
</dbReference>
<evidence type="ECO:0000256" key="8">
    <source>
        <dbReference type="SAM" id="MobiDB-lite"/>
    </source>
</evidence>
<reference evidence="10" key="1">
    <citation type="submission" date="2014-05" db="EMBL/GenBank/DDBJ databases">
        <title>The transcriptome of the halophilic microalga Tetraselmis sp. GSL018 isolated from the Great Salt Lake, Utah.</title>
        <authorList>
            <person name="Jinkerson R.E."/>
            <person name="D'Adamo S."/>
            <person name="Posewitz M.C."/>
        </authorList>
    </citation>
    <scope>NUCLEOTIDE SEQUENCE</scope>
    <source>
        <strain evidence="10">GSL018</strain>
    </source>
</reference>
<dbReference type="SUPFAM" id="SSF57667">
    <property type="entry name" value="beta-beta-alpha zinc fingers"/>
    <property type="match status" value="1"/>
</dbReference>
<evidence type="ECO:0000256" key="3">
    <source>
        <dbReference type="ARBA" id="ARBA00022737"/>
    </source>
</evidence>
<accession>A0A061SC06</accession>
<evidence type="ECO:0000256" key="7">
    <source>
        <dbReference type="PROSITE-ProRule" id="PRU00042"/>
    </source>
</evidence>
<proteinExistence type="predicted"/>
<dbReference type="GO" id="GO:0005634">
    <property type="term" value="C:nucleus"/>
    <property type="evidence" value="ECO:0007669"/>
    <property type="project" value="UniProtKB-SubCell"/>
</dbReference>
<evidence type="ECO:0000256" key="2">
    <source>
        <dbReference type="ARBA" id="ARBA00022723"/>
    </source>
</evidence>
<feature type="compositionally biased region" description="Polar residues" evidence="8">
    <location>
        <begin position="25"/>
        <end position="63"/>
    </location>
</feature>
<comment type="subcellular location">
    <subcellularLocation>
        <location evidence="1">Nucleus</location>
    </subcellularLocation>
</comment>
<dbReference type="Gene3D" id="2.170.270.10">
    <property type="entry name" value="SET domain"/>
    <property type="match status" value="1"/>
</dbReference>
<dbReference type="PROSITE" id="PS00028">
    <property type="entry name" value="ZINC_FINGER_C2H2_1"/>
    <property type="match status" value="1"/>
</dbReference>
<dbReference type="PANTHER" id="PTHR24406">
    <property type="entry name" value="TRANSCRIPTIONAL REPRESSOR CTCFL-RELATED"/>
    <property type="match status" value="1"/>
</dbReference>
<evidence type="ECO:0000256" key="6">
    <source>
        <dbReference type="ARBA" id="ARBA00023242"/>
    </source>
</evidence>
<gene>
    <name evidence="10" type="ORF">TSPGSL018_5221</name>
</gene>
<keyword evidence="4 7" id="KW-0863">Zinc-finger</keyword>